<dbReference type="Gene3D" id="3.40.50.720">
    <property type="entry name" value="NAD(P)-binding Rossmann-like Domain"/>
    <property type="match status" value="1"/>
</dbReference>
<dbReference type="STRING" id="55209.HA50_24795"/>
<protein>
    <submittedName>
        <fullName evidence="2">Nucleoside-diphosphate sugar epimerase</fullName>
    </submittedName>
</protein>
<proteinExistence type="predicted"/>
<dbReference type="Proteomes" id="UP000193749">
    <property type="component" value="Unassembled WGS sequence"/>
</dbReference>
<dbReference type="InterPro" id="IPR036291">
    <property type="entry name" value="NAD(P)-bd_dom_sf"/>
</dbReference>
<comment type="caution">
    <text evidence="2">The sequence shown here is derived from an EMBL/GenBank/DDBJ whole genome shotgun (WGS) entry which is preliminary data.</text>
</comment>
<evidence type="ECO:0000259" key="1">
    <source>
        <dbReference type="Pfam" id="PF13460"/>
    </source>
</evidence>
<dbReference type="Pfam" id="PF13460">
    <property type="entry name" value="NAD_binding_10"/>
    <property type="match status" value="1"/>
</dbReference>
<organism evidence="2 3">
    <name type="scientific">Pantoea cypripedii</name>
    <name type="common">Pectobacterium cypripedii</name>
    <name type="synonym">Erwinia cypripedii</name>
    <dbReference type="NCBI Taxonomy" id="55209"/>
    <lineage>
        <taxon>Bacteria</taxon>
        <taxon>Pseudomonadati</taxon>
        <taxon>Pseudomonadota</taxon>
        <taxon>Gammaproteobacteria</taxon>
        <taxon>Enterobacterales</taxon>
        <taxon>Erwiniaceae</taxon>
        <taxon>Pantoea</taxon>
    </lineage>
</organism>
<feature type="domain" description="NAD(P)-binding" evidence="1">
    <location>
        <begin position="14"/>
        <end position="139"/>
    </location>
</feature>
<accession>A0A1X1ELJ9</accession>
<keyword evidence="3" id="KW-1185">Reference proteome</keyword>
<reference evidence="2 3" key="1">
    <citation type="journal article" date="2017" name="Antonie Van Leeuwenhoek">
        <title>Phylogenomic resolution of the bacterial genus Pantoea and its relationship with Erwinia and Tatumella.</title>
        <authorList>
            <person name="Palmer M."/>
            <person name="Steenkamp E.T."/>
            <person name="Coetzee M.P."/>
            <person name="Chan W.Y."/>
            <person name="van Zyl E."/>
            <person name="De Maayer P."/>
            <person name="Coutinho T.A."/>
            <person name="Blom J."/>
            <person name="Smits T.H."/>
            <person name="Duffy B."/>
            <person name="Venter S.N."/>
        </authorList>
    </citation>
    <scope>NUCLEOTIDE SEQUENCE [LARGE SCALE GENOMIC DNA]</scope>
    <source>
        <strain evidence="2 3">LMG 2657</strain>
    </source>
</reference>
<dbReference type="InterPro" id="IPR016040">
    <property type="entry name" value="NAD(P)-bd_dom"/>
</dbReference>
<dbReference type="PANTHER" id="PTHR14097:SF7">
    <property type="entry name" value="OXIDOREDUCTASE HTATIP2"/>
    <property type="match status" value="1"/>
</dbReference>
<evidence type="ECO:0000313" key="3">
    <source>
        <dbReference type="Proteomes" id="UP000193749"/>
    </source>
</evidence>
<dbReference type="PANTHER" id="PTHR14097">
    <property type="entry name" value="OXIDOREDUCTASE HTATIP2"/>
    <property type="match status" value="1"/>
</dbReference>
<sequence>MMMSETKRVVLLAGATGLVGGKLLQILLNDPDVAQVHALSRKPPAISHPKLTVHLVDFASLPQLPRADEAYLALGTTIKVAGSREAFRAVDFDANMAVARAALSAGVSRVGLVSAGGANAQSSMFYTRVKGELEQALRAMPFTTLVIAQPSLLLDSRHGLGQPVRLGELISIPLARLVSPILPAAYKPIEALAVARALAQQVPTTTGVVVLASDQMIKLGKSGHV</sequence>
<evidence type="ECO:0000313" key="2">
    <source>
        <dbReference type="EMBL" id="ORM89820.1"/>
    </source>
</evidence>
<dbReference type="SUPFAM" id="SSF51735">
    <property type="entry name" value="NAD(P)-binding Rossmann-fold domains"/>
    <property type="match status" value="1"/>
</dbReference>
<name>A0A1X1ELJ9_PANCY</name>
<dbReference type="EMBL" id="MLJI01000002">
    <property type="protein sequence ID" value="ORM89820.1"/>
    <property type="molecule type" value="Genomic_DNA"/>
</dbReference>
<dbReference type="AlphaFoldDB" id="A0A1X1ELJ9"/>
<gene>
    <name evidence="2" type="ORF">HA50_24795</name>
</gene>
<dbReference type="RefSeq" id="WP_244193673.1">
    <property type="nucleotide sequence ID" value="NZ_JAGGMY010000005.1"/>
</dbReference>